<dbReference type="HOGENOM" id="CLU_2827913_0_0_6"/>
<sequence length="66" mass="7621">MAQGQPELRRVDAFSLAETIWGQNEPQHKDFWSAVESHFNFPQNYVNFETEEQQLSATYAMANAVD</sequence>
<dbReference type="AlphaFoldDB" id="A0A010TH24"/>
<dbReference type="PATRIC" id="fig|1042209.11.peg.1112"/>
<dbReference type="EMBL" id="AFOY02000004">
    <property type="protein sequence ID" value="EXF96347.1"/>
    <property type="molecule type" value="Genomic_DNA"/>
</dbReference>
<comment type="caution">
    <text evidence="1">The sequence shown here is derived from an EMBL/GenBank/DDBJ whole genome shotgun (WGS) entry which is preliminary data.</text>
</comment>
<name>A0A010TH24_PSEFL</name>
<dbReference type="Proteomes" id="UP000022611">
    <property type="component" value="Unassembled WGS sequence"/>
</dbReference>
<evidence type="ECO:0000313" key="1">
    <source>
        <dbReference type="EMBL" id="EXF96347.1"/>
    </source>
</evidence>
<dbReference type="OrthoDB" id="9802987at2"/>
<dbReference type="RefSeq" id="WP_019689503.1">
    <property type="nucleotide sequence ID" value="NZ_AFOY02000004.1"/>
</dbReference>
<evidence type="ECO:0000313" key="2">
    <source>
        <dbReference type="Proteomes" id="UP000022611"/>
    </source>
</evidence>
<gene>
    <name evidence="1" type="ORF">HK44_022855</name>
</gene>
<protein>
    <submittedName>
        <fullName evidence="1">Uncharacterized protein</fullName>
    </submittedName>
</protein>
<accession>A0A010TH24</accession>
<reference evidence="1 2" key="1">
    <citation type="journal article" date="2011" name="J. Bacteriol.">
        <title>Draft genome sequence of the polycyclic aromatic hydrocarbon-degrading, genetically engineered bioluminescent bioreporter Pseudomonas fluorescens HK44.</title>
        <authorList>
            <person name="Chauhan A."/>
            <person name="Layton A.C."/>
            <person name="Williams D.E."/>
            <person name="Smartt A.E."/>
            <person name="Ripp S."/>
            <person name="Karpinets T.V."/>
            <person name="Brown S.D."/>
            <person name="Sayler G.S."/>
        </authorList>
    </citation>
    <scope>NUCLEOTIDE SEQUENCE [LARGE SCALE GENOMIC DNA]</scope>
    <source>
        <strain evidence="1 2">HK44</strain>
    </source>
</reference>
<organism evidence="1 2">
    <name type="scientific">Pseudomonas fluorescens HK44</name>
    <dbReference type="NCBI Taxonomy" id="1042209"/>
    <lineage>
        <taxon>Bacteria</taxon>
        <taxon>Pseudomonadati</taxon>
        <taxon>Pseudomonadota</taxon>
        <taxon>Gammaproteobacteria</taxon>
        <taxon>Pseudomonadales</taxon>
        <taxon>Pseudomonadaceae</taxon>
        <taxon>Pseudomonas</taxon>
    </lineage>
</organism>
<proteinExistence type="predicted"/>